<evidence type="ECO:0000313" key="1">
    <source>
        <dbReference type="EMBL" id="TWF93501.1"/>
    </source>
</evidence>
<proteinExistence type="predicted"/>
<protein>
    <submittedName>
        <fullName evidence="1">Uncharacterized protein</fullName>
    </submittedName>
</protein>
<dbReference type="Proteomes" id="UP000316184">
    <property type="component" value="Unassembled WGS sequence"/>
</dbReference>
<organism evidence="1 2">
    <name type="scientific">Saccharopolyspora dendranthemae</name>
    <dbReference type="NCBI Taxonomy" id="1181886"/>
    <lineage>
        <taxon>Bacteria</taxon>
        <taxon>Bacillati</taxon>
        <taxon>Actinomycetota</taxon>
        <taxon>Actinomycetes</taxon>
        <taxon>Pseudonocardiales</taxon>
        <taxon>Pseudonocardiaceae</taxon>
        <taxon>Saccharopolyspora</taxon>
    </lineage>
</organism>
<reference evidence="1 2" key="1">
    <citation type="submission" date="2019-06" db="EMBL/GenBank/DDBJ databases">
        <title>Sequencing the genomes of 1000 actinobacteria strains.</title>
        <authorList>
            <person name="Klenk H.-P."/>
        </authorList>
    </citation>
    <scope>NUCLEOTIDE SEQUENCE [LARGE SCALE GENOMIC DNA]</scope>
    <source>
        <strain evidence="1 2">DSM 46699</strain>
    </source>
</reference>
<evidence type="ECO:0000313" key="2">
    <source>
        <dbReference type="Proteomes" id="UP000316184"/>
    </source>
</evidence>
<comment type="caution">
    <text evidence="1">The sequence shown here is derived from an EMBL/GenBank/DDBJ whole genome shotgun (WGS) entry which is preliminary data.</text>
</comment>
<name>A0A561U2A7_9PSEU</name>
<dbReference type="AlphaFoldDB" id="A0A561U2A7"/>
<dbReference type="EMBL" id="VIWX01000005">
    <property type="protein sequence ID" value="TWF93501.1"/>
    <property type="molecule type" value="Genomic_DNA"/>
</dbReference>
<sequence length="111" mass="12017">MDLSRVYEIRVAGFASDAEAVAAQDPIARLLCPDEFHRGPCEVPWSLCAVDDPDAPGRGVLVVAVLTTRSKALDLLHPIGEVTGRPAQLLDADPSDYEELVEQHRIEALAN</sequence>
<keyword evidence="2" id="KW-1185">Reference proteome</keyword>
<accession>A0A561U2A7</accession>
<gene>
    <name evidence="1" type="ORF">FHU35_15345</name>
</gene>
<dbReference type="OrthoDB" id="4311068at2"/>
<dbReference type="RefSeq" id="WP_145743325.1">
    <property type="nucleotide sequence ID" value="NZ_VIWX01000005.1"/>
</dbReference>